<dbReference type="InterPro" id="IPR029752">
    <property type="entry name" value="D-isomer_DH_CS1"/>
</dbReference>
<evidence type="ECO:0000256" key="1">
    <source>
        <dbReference type="ARBA" id="ARBA00005854"/>
    </source>
</evidence>
<dbReference type="SUPFAM" id="SSF52283">
    <property type="entry name" value="Formate/glycerate dehydrogenase catalytic domain-like"/>
    <property type="match status" value="1"/>
</dbReference>
<keyword evidence="2" id="KW-0028">Amino-acid biosynthesis</keyword>
<evidence type="ECO:0000256" key="5">
    <source>
        <dbReference type="RuleBase" id="RU003719"/>
    </source>
</evidence>
<dbReference type="InterPro" id="IPR006140">
    <property type="entry name" value="D-isomer_DH_NAD-bd"/>
</dbReference>
<evidence type="ECO:0000259" key="6">
    <source>
        <dbReference type="Pfam" id="PF00389"/>
    </source>
</evidence>
<dbReference type="PROSITE" id="PS00065">
    <property type="entry name" value="D_2_HYDROXYACID_DH_1"/>
    <property type="match status" value="1"/>
</dbReference>
<comment type="caution">
    <text evidence="8">The sequence shown here is derived from an EMBL/GenBank/DDBJ whole genome shotgun (WGS) entry which is preliminary data.</text>
</comment>
<dbReference type="Proteomes" id="UP001518990">
    <property type="component" value="Unassembled WGS sequence"/>
</dbReference>
<dbReference type="CDD" id="cd12169">
    <property type="entry name" value="PGDH_like_1"/>
    <property type="match status" value="1"/>
</dbReference>
<dbReference type="Gene3D" id="3.40.50.720">
    <property type="entry name" value="NAD(P)-binding Rossmann-like Domain"/>
    <property type="match status" value="2"/>
</dbReference>
<comment type="similarity">
    <text evidence="1 5">Belongs to the D-isomer specific 2-hydroxyacid dehydrogenase family.</text>
</comment>
<dbReference type="PROSITE" id="PS00671">
    <property type="entry name" value="D_2_HYDROXYACID_DH_3"/>
    <property type="match status" value="1"/>
</dbReference>
<keyword evidence="4" id="KW-0520">NAD</keyword>
<evidence type="ECO:0000313" key="9">
    <source>
        <dbReference type="Proteomes" id="UP001518990"/>
    </source>
</evidence>
<dbReference type="Pfam" id="PF02826">
    <property type="entry name" value="2-Hacid_dh_C"/>
    <property type="match status" value="1"/>
</dbReference>
<dbReference type="EMBL" id="JACTNF010000018">
    <property type="protein sequence ID" value="MBO1076159.1"/>
    <property type="molecule type" value="Genomic_DNA"/>
</dbReference>
<evidence type="ECO:0000256" key="2">
    <source>
        <dbReference type="ARBA" id="ARBA00022605"/>
    </source>
</evidence>
<protein>
    <submittedName>
        <fullName evidence="8">D-2-hydroxyacid dehydrogenase family protein</fullName>
    </submittedName>
</protein>
<name>A0ABS3KFE0_9PROT</name>
<feature type="domain" description="D-isomer specific 2-hydroxyacid dehydrogenase catalytic" evidence="6">
    <location>
        <begin position="24"/>
        <end position="315"/>
    </location>
</feature>
<dbReference type="PANTHER" id="PTHR42789">
    <property type="entry name" value="D-ISOMER SPECIFIC 2-HYDROXYACID DEHYDROGENASE FAMILY PROTEIN (AFU_ORTHOLOGUE AFUA_6G10090)"/>
    <property type="match status" value="1"/>
</dbReference>
<dbReference type="InterPro" id="IPR050857">
    <property type="entry name" value="D-2-hydroxyacid_DH"/>
</dbReference>
<gene>
    <name evidence="8" type="ORF">IAI60_16195</name>
</gene>
<proteinExistence type="inferred from homology"/>
<dbReference type="InterPro" id="IPR036291">
    <property type="entry name" value="NAD(P)-bd_dom_sf"/>
</dbReference>
<dbReference type="RefSeq" id="WP_207448886.1">
    <property type="nucleotide sequence ID" value="NZ_CP061095.1"/>
</dbReference>
<dbReference type="InterPro" id="IPR029753">
    <property type="entry name" value="D-isomer_DH_CS"/>
</dbReference>
<evidence type="ECO:0000313" key="8">
    <source>
        <dbReference type="EMBL" id="MBO1076159.1"/>
    </source>
</evidence>
<dbReference type="SUPFAM" id="SSF51735">
    <property type="entry name" value="NAD(P)-binding Rossmann-fold domains"/>
    <property type="match status" value="1"/>
</dbReference>
<evidence type="ECO:0000259" key="7">
    <source>
        <dbReference type="Pfam" id="PF02826"/>
    </source>
</evidence>
<keyword evidence="3 5" id="KW-0560">Oxidoreductase</keyword>
<dbReference type="InterPro" id="IPR006139">
    <property type="entry name" value="D-isomer_2_OHA_DH_cat_dom"/>
</dbReference>
<feature type="domain" description="D-isomer specific 2-hydroxyacid dehydrogenase NAD-binding" evidence="7">
    <location>
        <begin position="114"/>
        <end position="288"/>
    </location>
</feature>
<dbReference type="Pfam" id="PF00389">
    <property type="entry name" value="2-Hacid_dh"/>
    <property type="match status" value="1"/>
</dbReference>
<evidence type="ECO:0000256" key="3">
    <source>
        <dbReference type="ARBA" id="ARBA00023002"/>
    </source>
</evidence>
<organism evidence="8 9">
    <name type="scientific">Roseomonas marmotae</name>
    <dbReference type="NCBI Taxonomy" id="2768161"/>
    <lineage>
        <taxon>Bacteria</taxon>
        <taxon>Pseudomonadati</taxon>
        <taxon>Pseudomonadota</taxon>
        <taxon>Alphaproteobacteria</taxon>
        <taxon>Acetobacterales</taxon>
        <taxon>Roseomonadaceae</taxon>
        <taxon>Roseomonas</taxon>
    </lineage>
</organism>
<keyword evidence="9" id="KW-1185">Reference proteome</keyword>
<dbReference type="PANTHER" id="PTHR42789:SF1">
    <property type="entry name" value="D-ISOMER SPECIFIC 2-HYDROXYACID DEHYDROGENASE FAMILY PROTEIN (AFU_ORTHOLOGUE AFUA_6G10090)"/>
    <property type="match status" value="1"/>
</dbReference>
<reference evidence="8 9" key="1">
    <citation type="submission" date="2020-09" db="EMBL/GenBank/DDBJ databases">
        <title>Roseomonas.</title>
        <authorList>
            <person name="Zhu W."/>
        </authorList>
    </citation>
    <scope>NUCLEOTIDE SEQUENCE [LARGE SCALE GENOMIC DNA]</scope>
    <source>
        <strain evidence="8 9">1311</strain>
    </source>
</reference>
<accession>A0ABS3KFE0</accession>
<sequence>MPLPRCVILDDYQQAALSSADWSGLQDRLRVEALHDHLPREALAEAIGDAEVVVAMRERTPFDAAMLARLPALKLLVTTGMVNAAIDMPAAAARGITICGTPSVPNPTPELSWGLLLALARKIPQEHANLRAGGHWQNSLGFDLARKTIGIIGLGRIGQVMARYARAFDMSVLAWSPNLTQDRCEAAGARLAPSLDALLAEADVVTVHMVLAPSTRGLIGAREIGLMKPGALLVNTSRGPLVDAAALQAALRDGRIGGAALDVFEEEPLPADSPWRSLPNLVATPHLGYVTERNYRMYYRGAVEAIDGWLRGNPVRVLAAPG</sequence>
<evidence type="ECO:0000256" key="4">
    <source>
        <dbReference type="ARBA" id="ARBA00023027"/>
    </source>
</evidence>